<accession>A0A5C6BSR4</accession>
<proteinExistence type="inferred from homology"/>
<keyword evidence="10" id="KW-1185">Reference proteome</keyword>
<dbReference type="Pfam" id="PF03916">
    <property type="entry name" value="NrfD"/>
    <property type="match status" value="1"/>
</dbReference>
<gene>
    <name evidence="9" type="ORF">Poly21_22700</name>
</gene>
<comment type="caution">
    <text evidence="9">The sequence shown here is derived from an EMBL/GenBank/DDBJ whole genome shotgun (WGS) entry which is preliminary data.</text>
</comment>
<feature type="transmembrane region" description="Helical" evidence="8">
    <location>
        <begin position="104"/>
        <end position="125"/>
    </location>
</feature>
<feature type="region of interest" description="Disordered" evidence="7">
    <location>
        <begin position="210"/>
        <end position="232"/>
    </location>
</feature>
<keyword evidence="3" id="KW-1003">Cell membrane</keyword>
<dbReference type="Proteomes" id="UP000319908">
    <property type="component" value="Unassembled WGS sequence"/>
</dbReference>
<dbReference type="Gene3D" id="1.20.1630.10">
    <property type="entry name" value="Formate dehydrogenase/DMSO reductase domain"/>
    <property type="match status" value="1"/>
</dbReference>
<dbReference type="GO" id="GO:0005886">
    <property type="term" value="C:plasma membrane"/>
    <property type="evidence" value="ECO:0007669"/>
    <property type="project" value="UniProtKB-SubCell"/>
</dbReference>
<evidence type="ECO:0000256" key="7">
    <source>
        <dbReference type="SAM" id="MobiDB-lite"/>
    </source>
</evidence>
<feature type="transmembrane region" description="Helical" evidence="8">
    <location>
        <begin position="30"/>
        <end position="51"/>
    </location>
</feature>
<sequence>MSSIPANESHISSYPRFLGRSLWLATEGSFGFYAWMTMLTAIFLVGANAWANQVAGGMLGTNMTDQVSWGLYIANFTFMVGLAAGGVMMVIPAYLYHDQKMHDVVIVGELLAIAAIVMCLMFVVADLGTHPQPRLVRAICDDLNRVGDLDSHGHGVSLLRIGRSPILEHSAVGTAVPYVRICFRARVHHCFDGHYQTLVGDHGARPTYRDADQNCPRHDLDQPLDGNLGTFH</sequence>
<dbReference type="AlphaFoldDB" id="A0A5C6BSR4"/>
<evidence type="ECO:0000256" key="6">
    <source>
        <dbReference type="ARBA" id="ARBA00023136"/>
    </source>
</evidence>
<keyword evidence="6 8" id="KW-0472">Membrane</keyword>
<feature type="compositionally biased region" description="Basic and acidic residues" evidence="7">
    <location>
        <begin position="210"/>
        <end position="221"/>
    </location>
</feature>
<evidence type="ECO:0000313" key="10">
    <source>
        <dbReference type="Proteomes" id="UP000319908"/>
    </source>
</evidence>
<dbReference type="InterPro" id="IPR005614">
    <property type="entry name" value="NrfD-like"/>
</dbReference>
<reference evidence="9 10" key="1">
    <citation type="journal article" date="2020" name="Antonie Van Leeuwenhoek">
        <title>Rhodopirellula heiligendammensis sp. nov., Rhodopirellula pilleata sp. nov., and Rhodopirellula solitaria sp. nov. isolated from natural or artificial marine surfaces in Northern Germany and California, USA, and emended description of the genus Rhodopirellula.</title>
        <authorList>
            <person name="Kallscheuer N."/>
            <person name="Wiegand S."/>
            <person name="Jogler M."/>
            <person name="Boedeker C."/>
            <person name="Peeters S.H."/>
            <person name="Rast P."/>
            <person name="Heuer A."/>
            <person name="Jetten M.S.M."/>
            <person name="Rohde M."/>
            <person name="Jogler C."/>
        </authorList>
    </citation>
    <scope>NUCLEOTIDE SEQUENCE [LARGE SCALE GENOMIC DNA]</scope>
    <source>
        <strain evidence="9 10">Poly21</strain>
    </source>
</reference>
<evidence type="ECO:0000313" key="9">
    <source>
        <dbReference type="EMBL" id="TWU15078.1"/>
    </source>
</evidence>
<evidence type="ECO:0000256" key="2">
    <source>
        <dbReference type="ARBA" id="ARBA00008929"/>
    </source>
</evidence>
<comment type="subcellular location">
    <subcellularLocation>
        <location evidence="1">Cell membrane</location>
        <topology evidence="1">Multi-pass membrane protein</topology>
    </subcellularLocation>
</comment>
<evidence type="ECO:0000256" key="4">
    <source>
        <dbReference type="ARBA" id="ARBA00022692"/>
    </source>
</evidence>
<keyword evidence="5 8" id="KW-1133">Transmembrane helix</keyword>
<dbReference type="EMBL" id="SJPU01000002">
    <property type="protein sequence ID" value="TWU15078.1"/>
    <property type="molecule type" value="Genomic_DNA"/>
</dbReference>
<evidence type="ECO:0000256" key="5">
    <source>
        <dbReference type="ARBA" id="ARBA00022989"/>
    </source>
</evidence>
<evidence type="ECO:0000256" key="1">
    <source>
        <dbReference type="ARBA" id="ARBA00004651"/>
    </source>
</evidence>
<evidence type="ECO:0000256" key="3">
    <source>
        <dbReference type="ARBA" id="ARBA00022475"/>
    </source>
</evidence>
<feature type="transmembrane region" description="Helical" evidence="8">
    <location>
        <begin position="71"/>
        <end position="97"/>
    </location>
</feature>
<protein>
    <submittedName>
        <fullName evidence="9">Polysulfide reductase, NrfD</fullName>
    </submittedName>
</protein>
<name>A0A5C6BSR4_9BACT</name>
<organism evidence="9 10">
    <name type="scientific">Allorhodopirellula heiligendammensis</name>
    <dbReference type="NCBI Taxonomy" id="2714739"/>
    <lineage>
        <taxon>Bacteria</taxon>
        <taxon>Pseudomonadati</taxon>
        <taxon>Planctomycetota</taxon>
        <taxon>Planctomycetia</taxon>
        <taxon>Pirellulales</taxon>
        <taxon>Pirellulaceae</taxon>
        <taxon>Allorhodopirellula</taxon>
    </lineage>
</organism>
<keyword evidence="4 8" id="KW-0812">Transmembrane</keyword>
<evidence type="ECO:0000256" key="8">
    <source>
        <dbReference type="SAM" id="Phobius"/>
    </source>
</evidence>
<comment type="similarity">
    <text evidence="2">Belongs to the NrfD family.</text>
</comment>